<dbReference type="EMBL" id="BDGU01000666">
    <property type="protein sequence ID" value="GAW08582.1"/>
    <property type="molecule type" value="Genomic_DNA"/>
</dbReference>
<protein>
    <submittedName>
        <fullName evidence="2">Acetyl carboxylase</fullName>
    </submittedName>
</protein>
<evidence type="ECO:0000259" key="1">
    <source>
        <dbReference type="Pfam" id="PF08326"/>
    </source>
</evidence>
<feature type="domain" description="Acetyl-CoA carboxylase central" evidence="1">
    <location>
        <begin position="1"/>
        <end position="331"/>
    </location>
</feature>
<evidence type="ECO:0000313" key="2">
    <source>
        <dbReference type="EMBL" id="GAW08582.1"/>
    </source>
</evidence>
<dbReference type="PANTHER" id="PTHR45728:SF3">
    <property type="entry name" value="ACETYL-COA CARBOXYLASE"/>
    <property type="match status" value="1"/>
</dbReference>
<dbReference type="STRING" id="5353.A0A1Q3EN13"/>
<dbReference type="InterPro" id="IPR049076">
    <property type="entry name" value="ACCA"/>
</dbReference>
<gene>
    <name evidence="2" type="ORF">LENED_010649</name>
</gene>
<accession>A0A1Q3EN13</accession>
<dbReference type="InterPro" id="IPR013537">
    <property type="entry name" value="AcCoA_COase_cen"/>
</dbReference>
<dbReference type="GO" id="GO:0005524">
    <property type="term" value="F:ATP binding"/>
    <property type="evidence" value="ECO:0007669"/>
    <property type="project" value="InterPro"/>
</dbReference>
<dbReference type="GO" id="GO:0005739">
    <property type="term" value="C:mitochondrion"/>
    <property type="evidence" value="ECO:0007669"/>
    <property type="project" value="TreeGrafter"/>
</dbReference>
<dbReference type="InterPro" id="IPR029045">
    <property type="entry name" value="ClpP/crotonase-like_dom_sf"/>
</dbReference>
<reference evidence="2 3" key="2">
    <citation type="submission" date="2017-02" db="EMBL/GenBank/DDBJ databases">
        <title>A genome survey and senescence transcriptome analysis in Lentinula edodes.</title>
        <authorList>
            <person name="Sakamoto Y."/>
            <person name="Nakade K."/>
            <person name="Sato S."/>
            <person name="Yoshida Y."/>
            <person name="Miyazaki K."/>
            <person name="Natsume S."/>
            <person name="Konno N."/>
        </authorList>
    </citation>
    <scope>NUCLEOTIDE SEQUENCE [LARGE SCALE GENOMIC DNA]</scope>
    <source>
        <strain evidence="2 3">NBRC 111202</strain>
    </source>
</reference>
<name>A0A1Q3EN13_LENED</name>
<evidence type="ECO:0000313" key="3">
    <source>
        <dbReference type="Proteomes" id="UP000188533"/>
    </source>
</evidence>
<reference evidence="2 3" key="1">
    <citation type="submission" date="2016-08" db="EMBL/GenBank/DDBJ databases">
        <authorList>
            <consortium name="Lentinula edodes genome sequencing consortium"/>
            <person name="Sakamoto Y."/>
            <person name="Nakade K."/>
            <person name="Sato S."/>
            <person name="Yoshida Y."/>
            <person name="Miyazaki K."/>
            <person name="Natsume S."/>
            <person name="Konno N."/>
        </authorList>
    </citation>
    <scope>NUCLEOTIDE SEQUENCE [LARGE SCALE GENOMIC DNA]</scope>
    <source>
        <strain evidence="2 3">NBRC 111202</strain>
    </source>
</reference>
<dbReference type="GO" id="GO:0006633">
    <property type="term" value="P:fatty acid biosynthetic process"/>
    <property type="evidence" value="ECO:0007669"/>
    <property type="project" value="InterPro"/>
</dbReference>
<dbReference type="PANTHER" id="PTHR45728">
    <property type="entry name" value="ACETYL-COA CARBOXYLASE, ISOFORM A"/>
    <property type="match status" value="1"/>
</dbReference>
<sequence length="452" mass="51070">MFRTQLSAIYDVLDRFTGGLKGHEIKFWSNLLEKYETTERMFGGTIEARILTLREQNKDDIDKVISLVLSHIKVSSKAKLVLTILNHIKTKGISVSNAESPLNKVLQDLASLEAKSSTSVSLKAQEVLIMGQMPSYEERLGQMKTVLRSFTSQYYGEQVNTVHTPSAEVLRELSDSRYTVFDILSAFFEHEDHMVPLAAFEVYIRRAYKAYTLLSTDYEEGDELDDGDSPSIVTWRFNLGQSHSPPSTPCISLSGSASVSDLTYLISRHQSQPIRVGAISSFPNFLALAKGFSKVASALPLFDAIEYNSRYGHPQFLPNVLNVALRLFREEDGIPIGWIFTMRTPEFPQGRRVYARELGLPRIHLSANSGARIGLAEELIPLFSAAWNEEGHPEKGVHYLYLTHENYLKLEEQGHDSIKTIDVEVAGELRHKITDIIVRRRMAKFWPVSNEK</sequence>
<dbReference type="Gene3D" id="2.40.460.10">
    <property type="entry name" value="Biotin dependent carboxylase carboxyltransferase"/>
    <property type="match status" value="1"/>
</dbReference>
<dbReference type="AlphaFoldDB" id="A0A1Q3EN13"/>
<proteinExistence type="predicted"/>
<keyword evidence="3" id="KW-1185">Reference proteome</keyword>
<dbReference type="Proteomes" id="UP000188533">
    <property type="component" value="Unassembled WGS sequence"/>
</dbReference>
<organism evidence="2 3">
    <name type="scientific">Lentinula edodes</name>
    <name type="common">Shiitake mushroom</name>
    <name type="synonym">Lentinus edodes</name>
    <dbReference type="NCBI Taxonomy" id="5353"/>
    <lineage>
        <taxon>Eukaryota</taxon>
        <taxon>Fungi</taxon>
        <taxon>Dikarya</taxon>
        <taxon>Basidiomycota</taxon>
        <taxon>Agaricomycotina</taxon>
        <taxon>Agaricomycetes</taxon>
        <taxon>Agaricomycetidae</taxon>
        <taxon>Agaricales</taxon>
        <taxon>Marasmiineae</taxon>
        <taxon>Omphalotaceae</taxon>
        <taxon>Lentinula</taxon>
    </lineage>
</organism>
<dbReference type="Pfam" id="PF08326">
    <property type="entry name" value="ACC_central"/>
    <property type="match status" value="1"/>
</dbReference>
<comment type="caution">
    <text evidence="2">The sequence shown here is derived from an EMBL/GenBank/DDBJ whole genome shotgun (WGS) entry which is preliminary data.</text>
</comment>
<dbReference type="SUPFAM" id="SSF52096">
    <property type="entry name" value="ClpP/crotonase"/>
    <property type="match status" value="1"/>
</dbReference>
<dbReference type="GO" id="GO:0003989">
    <property type="term" value="F:acetyl-CoA carboxylase activity"/>
    <property type="evidence" value="ECO:0007669"/>
    <property type="project" value="InterPro"/>
</dbReference>